<dbReference type="AlphaFoldDB" id="A0A4R7PCW7"/>
<dbReference type="SMART" id="SM00388">
    <property type="entry name" value="HisKA"/>
    <property type="match status" value="1"/>
</dbReference>
<dbReference type="Gene3D" id="1.10.287.130">
    <property type="match status" value="1"/>
</dbReference>
<evidence type="ECO:0000313" key="12">
    <source>
        <dbReference type="Proteomes" id="UP000295341"/>
    </source>
</evidence>
<feature type="transmembrane region" description="Helical" evidence="9">
    <location>
        <begin position="66"/>
        <end position="86"/>
    </location>
</feature>
<feature type="transmembrane region" description="Helical" evidence="9">
    <location>
        <begin position="93"/>
        <end position="112"/>
    </location>
</feature>
<keyword evidence="6 11" id="KW-0418">Kinase</keyword>
<evidence type="ECO:0000256" key="8">
    <source>
        <dbReference type="ARBA" id="ARBA00023012"/>
    </source>
</evidence>
<dbReference type="InterPro" id="IPR003594">
    <property type="entry name" value="HATPase_dom"/>
</dbReference>
<dbReference type="SUPFAM" id="SSF55874">
    <property type="entry name" value="ATPase domain of HSP90 chaperone/DNA topoisomerase II/histidine kinase"/>
    <property type="match status" value="1"/>
</dbReference>
<dbReference type="PRINTS" id="PR00344">
    <property type="entry name" value="BCTRLSENSOR"/>
</dbReference>
<keyword evidence="3" id="KW-0597">Phosphoprotein</keyword>
<dbReference type="SUPFAM" id="SSF47384">
    <property type="entry name" value="Homodimeric domain of signal transducing histidine kinase"/>
    <property type="match status" value="1"/>
</dbReference>
<evidence type="ECO:0000256" key="2">
    <source>
        <dbReference type="ARBA" id="ARBA00012438"/>
    </source>
</evidence>
<sequence>MSPLAVHIALTLTFVESIGLGLLLLRVRGVPGLRLLVGFLFGVAVWVLSCELPVWIGPSGRPLGEALIGVSALTSSVFVHFVLVLCDVLRTRLRLALVYGVGGATCLVAMLLGTGSYQPWLGFESFFFVDTVGWVVGIVWALMGLAGHLVMAWAWWQRRGPPRGQLMAMCLASGWGLVCMSGYAFAPVGIQVYPFPLLLLPAYPLILVYGILRYELMIVNAWARRGLAWALVVGIGSALVIAVATLPLPFGRPSSGWELWLISVITLLAAGLLLDPFRRLATCLVYPGSQLGEGVVDDWREQLSTAESREALALIAEREISRQLRLDIRVLLGDAARSAAERTPTLHCVKHGNRWKCELLGWEAAPPGPRYVAQIFGTVLADAMHGLEQAVAFADRERERQKQERLAELGALAATVAHDIRNPLNIIGMAAAMAPPAIREEIATQTARISQLATDLLDYAKSWQVEKRPLDLADQLRAMLGSSAGVELDAGLQDGLRVDGDSRRLQQALINLVDNARDAVRDVDGGRVRIEASRDADGSVCVYVCDNGRGVPAEIRDTLFQPFVSRRPGGTGLGLAIVAKIMLAHGGSATLDAREPWATCFTLRFPPPVISP</sequence>
<keyword evidence="9" id="KW-0472">Membrane</keyword>
<name>A0A4R7PCW7_9GAMM</name>
<feature type="transmembrane region" description="Helical" evidence="9">
    <location>
        <begin position="226"/>
        <end position="250"/>
    </location>
</feature>
<evidence type="ECO:0000256" key="1">
    <source>
        <dbReference type="ARBA" id="ARBA00000085"/>
    </source>
</evidence>
<comment type="caution">
    <text evidence="11">The sequence shown here is derived from an EMBL/GenBank/DDBJ whole genome shotgun (WGS) entry which is preliminary data.</text>
</comment>
<proteinExistence type="predicted"/>
<evidence type="ECO:0000256" key="3">
    <source>
        <dbReference type="ARBA" id="ARBA00022553"/>
    </source>
</evidence>
<dbReference type="Pfam" id="PF02518">
    <property type="entry name" value="HATPase_c"/>
    <property type="match status" value="1"/>
</dbReference>
<keyword evidence="5" id="KW-0547">Nucleotide-binding</keyword>
<feature type="transmembrane region" description="Helical" evidence="9">
    <location>
        <begin position="166"/>
        <end position="186"/>
    </location>
</feature>
<dbReference type="InterPro" id="IPR036890">
    <property type="entry name" value="HATPase_C_sf"/>
</dbReference>
<dbReference type="PANTHER" id="PTHR43065:SF10">
    <property type="entry name" value="PEROXIDE STRESS-ACTIVATED HISTIDINE KINASE MAK3"/>
    <property type="match status" value="1"/>
</dbReference>
<dbReference type="PANTHER" id="PTHR43065">
    <property type="entry name" value="SENSOR HISTIDINE KINASE"/>
    <property type="match status" value="1"/>
</dbReference>
<evidence type="ECO:0000313" key="11">
    <source>
        <dbReference type="EMBL" id="TDU31381.1"/>
    </source>
</evidence>
<evidence type="ECO:0000256" key="5">
    <source>
        <dbReference type="ARBA" id="ARBA00022741"/>
    </source>
</evidence>
<dbReference type="EMBL" id="SOBT01000008">
    <property type="protein sequence ID" value="TDU31381.1"/>
    <property type="molecule type" value="Genomic_DNA"/>
</dbReference>
<keyword evidence="9" id="KW-0812">Transmembrane</keyword>
<keyword evidence="8" id="KW-0902">Two-component regulatory system</keyword>
<feature type="transmembrane region" description="Helical" evidence="9">
    <location>
        <begin position="32"/>
        <end position="54"/>
    </location>
</feature>
<dbReference type="OrthoDB" id="9815750at2"/>
<feature type="transmembrane region" description="Helical" evidence="9">
    <location>
        <begin position="132"/>
        <end position="154"/>
    </location>
</feature>
<evidence type="ECO:0000256" key="9">
    <source>
        <dbReference type="SAM" id="Phobius"/>
    </source>
</evidence>
<feature type="transmembrane region" description="Helical" evidence="9">
    <location>
        <begin position="256"/>
        <end position="274"/>
    </location>
</feature>
<protein>
    <recommendedName>
        <fullName evidence="2">histidine kinase</fullName>
        <ecNumber evidence="2">2.7.13.3</ecNumber>
    </recommendedName>
</protein>
<dbReference type="InterPro" id="IPR004358">
    <property type="entry name" value="Sig_transdc_His_kin-like_C"/>
</dbReference>
<keyword evidence="7" id="KW-0067">ATP-binding</keyword>
<keyword evidence="4" id="KW-0808">Transferase</keyword>
<dbReference type="GO" id="GO:0005524">
    <property type="term" value="F:ATP binding"/>
    <property type="evidence" value="ECO:0007669"/>
    <property type="project" value="UniProtKB-KW"/>
</dbReference>
<feature type="transmembrane region" description="Helical" evidence="9">
    <location>
        <begin position="192"/>
        <end position="214"/>
    </location>
</feature>
<organism evidence="11 12">
    <name type="scientific">Panacagrimonas perspica</name>
    <dbReference type="NCBI Taxonomy" id="381431"/>
    <lineage>
        <taxon>Bacteria</taxon>
        <taxon>Pseudomonadati</taxon>
        <taxon>Pseudomonadota</taxon>
        <taxon>Gammaproteobacteria</taxon>
        <taxon>Nevskiales</taxon>
        <taxon>Nevskiaceae</taxon>
        <taxon>Panacagrimonas</taxon>
    </lineage>
</organism>
<dbReference type="Gene3D" id="3.30.565.10">
    <property type="entry name" value="Histidine kinase-like ATPase, C-terminal domain"/>
    <property type="match status" value="1"/>
</dbReference>
<dbReference type="Pfam" id="PF00512">
    <property type="entry name" value="HisKA"/>
    <property type="match status" value="1"/>
</dbReference>
<feature type="domain" description="Histidine kinase" evidence="10">
    <location>
        <begin position="415"/>
        <end position="609"/>
    </location>
</feature>
<dbReference type="SMART" id="SM00387">
    <property type="entry name" value="HATPase_c"/>
    <property type="match status" value="1"/>
</dbReference>
<dbReference type="Proteomes" id="UP000295341">
    <property type="component" value="Unassembled WGS sequence"/>
</dbReference>
<evidence type="ECO:0000259" key="10">
    <source>
        <dbReference type="PROSITE" id="PS50109"/>
    </source>
</evidence>
<keyword evidence="12" id="KW-1185">Reference proteome</keyword>
<feature type="transmembrane region" description="Helical" evidence="9">
    <location>
        <begin position="6"/>
        <end position="25"/>
    </location>
</feature>
<accession>A0A4R7PCW7</accession>
<gene>
    <name evidence="11" type="ORF">DFR24_0749</name>
</gene>
<evidence type="ECO:0000256" key="6">
    <source>
        <dbReference type="ARBA" id="ARBA00022777"/>
    </source>
</evidence>
<dbReference type="CDD" id="cd00082">
    <property type="entry name" value="HisKA"/>
    <property type="match status" value="1"/>
</dbReference>
<dbReference type="GO" id="GO:0000155">
    <property type="term" value="F:phosphorelay sensor kinase activity"/>
    <property type="evidence" value="ECO:0007669"/>
    <property type="project" value="InterPro"/>
</dbReference>
<evidence type="ECO:0000256" key="7">
    <source>
        <dbReference type="ARBA" id="ARBA00022840"/>
    </source>
</evidence>
<dbReference type="InterPro" id="IPR003661">
    <property type="entry name" value="HisK_dim/P_dom"/>
</dbReference>
<dbReference type="PROSITE" id="PS50109">
    <property type="entry name" value="HIS_KIN"/>
    <property type="match status" value="1"/>
</dbReference>
<keyword evidence="9" id="KW-1133">Transmembrane helix</keyword>
<dbReference type="InterPro" id="IPR005467">
    <property type="entry name" value="His_kinase_dom"/>
</dbReference>
<dbReference type="InterPro" id="IPR036097">
    <property type="entry name" value="HisK_dim/P_sf"/>
</dbReference>
<evidence type="ECO:0000256" key="4">
    <source>
        <dbReference type="ARBA" id="ARBA00022679"/>
    </source>
</evidence>
<dbReference type="EC" id="2.7.13.3" evidence="2"/>
<comment type="catalytic activity">
    <reaction evidence="1">
        <text>ATP + protein L-histidine = ADP + protein N-phospho-L-histidine.</text>
        <dbReference type="EC" id="2.7.13.3"/>
    </reaction>
</comment>
<dbReference type="RefSeq" id="WP_133879965.1">
    <property type="nucleotide sequence ID" value="NZ_MWIN01000039.1"/>
</dbReference>
<reference evidence="11 12" key="1">
    <citation type="submission" date="2019-03" db="EMBL/GenBank/DDBJ databases">
        <title>Genomic Encyclopedia of Type Strains, Phase IV (KMG-IV): sequencing the most valuable type-strain genomes for metagenomic binning, comparative biology and taxonomic classification.</title>
        <authorList>
            <person name="Goeker M."/>
        </authorList>
    </citation>
    <scope>NUCLEOTIDE SEQUENCE [LARGE SCALE GENOMIC DNA]</scope>
    <source>
        <strain evidence="11 12">DSM 26377</strain>
    </source>
</reference>